<dbReference type="AlphaFoldDB" id="A0AAE3IFY9"/>
<sequence length="171" mass="19318">MKFNIGFIPTLLLLIPVIFACFKTPADKPELEDENIIVFIAKCVGRFGCIGYMCLAIGDYEVGFSSKLLFLIWAVVALLVIALYWVLWIRHYKKGNHFEDIYGTGIPLFIIPAAFVLVTGIFSMNFMLIIFSVLDIVCEYCSAYGVRKRLHPAKAEESSDETETKENEDGE</sequence>
<dbReference type="RefSeq" id="WP_267300623.1">
    <property type="nucleotide sequence ID" value="NZ_JAOQJZ010000003.1"/>
</dbReference>
<dbReference type="PROSITE" id="PS51257">
    <property type="entry name" value="PROKAR_LIPOPROTEIN"/>
    <property type="match status" value="1"/>
</dbReference>
<keyword evidence="1" id="KW-1133">Transmembrane helix</keyword>
<keyword evidence="3" id="KW-1185">Reference proteome</keyword>
<accession>A0AAE3IFY9</accession>
<gene>
    <name evidence="2" type="ORF">OCV57_04790</name>
</gene>
<feature type="transmembrane region" description="Helical" evidence="1">
    <location>
        <begin position="109"/>
        <end position="138"/>
    </location>
</feature>
<evidence type="ECO:0000313" key="3">
    <source>
        <dbReference type="Proteomes" id="UP001208131"/>
    </source>
</evidence>
<reference evidence="2 3" key="1">
    <citation type="journal article" date="2021" name="ISME Commun">
        <title>Automated analysis of genomic sequences facilitates high-throughput and comprehensive description of bacteria.</title>
        <authorList>
            <person name="Hitch T.C.A."/>
        </authorList>
    </citation>
    <scope>NUCLEOTIDE SEQUENCE [LARGE SCALE GENOMIC DNA]</scope>
    <source>
        <strain evidence="2 3">Sanger_31</strain>
    </source>
</reference>
<evidence type="ECO:0000313" key="2">
    <source>
        <dbReference type="EMBL" id="MCU6705244.1"/>
    </source>
</evidence>
<organism evidence="2 3">
    <name type="scientific">Hominimerdicola aceti</name>
    <dbReference type="NCBI Taxonomy" id="2981726"/>
    <lineage>
        <taxon>Bacteria</taxon>
        <taxon>Bacillati</taxon>
        <taxon>Bacillota</taxon>
        <taxon>Clostridia</taxon>
        <taxon>Eubacteriales</taxon>
        <taxon>Oscillospiraceae</taxon>
        <taxon>Hominimerdicola</taxon>
    </lineage>
</organism>
<name>A0AAE3IFY9_9FIRM</name>
<protein>
    <submittedName>
        <fullName evidence="2">Uncharacterized protein</fullName>
    </submittedName>
</protein>
<feature type="transmembrane region" description="Helical" evidence="1">
    <location>
        <begin position="68"/>
        <end position="89"/>
    </location>
</feature>
<keyword evidence="1" id="KW-0472">Membrane</keyword>
<dbReference type="EMBL" id="JAOQJZ010000003">
    <property type="protein sequence ID" value="MCU6705244.1"/>
    <property type="molecule type" value="Genomic_DNA"/>
</dbReference>
<evidence type="ECO:0000256" key="1">
    <source>
        <dbReference type="SAM" id="Phobius"/>
    </source>
</evidence>
<proteinExistence type="predicted"/>
<comment type="caution">
    <text evidence="2">The sequence shown here is derived from an EMBL/GenBank/DDBJ whole genome shotgun (WGS) entry which is preliminary data.</text>
</comment>
<dbReference type="Proteomes" id="UP001208131">
    <property type="component" value="Unassembled WGS sequence"/>
</dbReference>
<keyword evidence="1" id="KW-0812">Transmembrane</keyword>
<feature type="transmembrane region" description="Helical" evidence="1">
    <location>
        <begin position="36"/>
        <end position="56"/>
    </location>
</feature>